<gene>
    <name evidence="5" type="ORF">SAMN04488101_105236</name>
</gene>
<dbReference type="InterPro" id="IPR009057">
    <property type="entry name" value="Homeodomain-like_sf"/>
</dbReference>
<dbReference type="InterPro" id="IPR018062">
    <property type="entry name" value="HTH_AraC-typ_CS"/>
</dbReference>
<evidence type="ECO:0000256" key="1">
    <source>
        <dbReference type="ARBA" id="ARBA00023015"/>
    </source>
</evidence>
<feature type="domain" description="HTH araC/xylS-type" evidence="4">
    <location>
        <begin position="189"/>
        <end position="287"/>
    </location>
</feature>
<dbReference type="PROSITE" id="PS01124">
    <property type="entry name" value="HTH_ARAC_FAMILY_2"/>
    <property type="match status" value="1"/>
</dbReference>
<dbReference type="AlphaFoldDB" id="A0A1W2D4I5"/>
<dbReference type="EMBL" id="FWYB01000005">
    <property type="protein sequence ID" value="SMC92004.1"/>
    <property type="molecule type" value="Genomic_DNA"/>
</dbReference>
<accession>A0A1W2D4I5</accession>
<evidence type="ECO:0000313" key="6">
    <source>
        <dbReference type="Proteomes" id="UP000192678"/>
    </source>
</evidence>
<reference evidence="5 6" key="1">
    <citation type="submission" date="2017-04" db="EMBL/GenBank/DDBJ databases">
        <authorList>
            <person name="Afonso C.L."/>
            <person name="Miller P.J."/>
            <person name="Scott M.A."/>
            <person name="Spackman E."/>
            <person name="Goraichik I."/>
            <person name="Dimitrov K.M."/>
            <person name="Suarez D.L."/>
            <person name="Swayne D.E."/>
        </authorList>
    </citation>
    <scope>NUCLEOTIDE SEQUENCE [LARGE SCALE GENOMIC DNA]</scope>
    <source>
        <strain evidence="5 6">DSM 19625</strain>
    </source>
</reference>
<dbReference type="InterPro" id="IPR028082">
    <property type="entry name" value="Peripla_BP_I"/>
</dbReference>
<name>A0A1W2D4I5_9SPHI</name>
<dbReference type="SUPFAM" id="SSF53822">
    <property type="entry name" value="Periplasmic binding protein-like I"/>
    <property type="match status" value="1"/>
</dbReference>
<dbReference type="Pfam" id="PF12833">
    <property type="entry name" value="HTH_18"/>
    <property type="match status" value="1"/>
</dbReference>
<dbReference type="SUPFAM" id="SSF46689">
    <property type="entry name" value="Homeodomain-like"/>
    <property type="match status" value="2"/>
</dbReference>
<evidence type="ECO:0000256" key="2">
    <source>
        <dbReference type="ARBA" id="ARBA00023125"/>
    </source>
</evidence>
<dbReference type="InterPro" id="IPR018060">
    <property type="entry name" value="HTH_AraC"/>
</dbReference>
<protein>
    <submittedName>
        <fullName evidence="5">DNA-binding transcriptional regulator, LacI/PurR family</fullName>
    </submittedName>
</protein>
<dbReference type="Gene3D" id="3.40.50.2300">
    <property type="match status" value="2"/>
</dbReference>
<proteinExistence type="predicted"/>
<dbReference type="CDD" id="cd06267">
    <property type="entry name" value="PBP1_LacI_sugar_binding-like"/>
    <property type="match status" value="1"/>
</dbReference>
<dbReference type="GO" id="GO:0003700">
    <property type="term" value="F:DNA-binding transcription factor activity"/>
    <property type="evidence" value="ECO:0007669"/>
    <property type="project" value="InterPro"/>
</dbReference>
<evidence type="ECO:0000313" key="5">
    <source>
        <dbReference type="EMBL" id="SMC92004.1"/>
    </source>
</evidence>
<evidence type="ECO:0000256" key="3">
    <source>
        <dbReference type="ARBA" id="ARBA00023163"/>
    </source>
</evidence>
<keyword evidence="1" id="KW-0805">Transcription regulation</keyword>
<evidence type="ECO:0000259" key="4">
    <source>
        <dbReference type="PROSITE" id="PS01124"/>
    </source>
</evidence>
<dbReference type="GO" id="GO:0000976">
    <property type="term" value="F:transcription cis-regulatory region binding"/>
    <property type="evidence" value="ECO:0007669"/>
    <property type="project" value="TreeGrafter"/>
</dbReference>
<organism evidence="5 6">
    <name type="scientific">Pedobacter nyackensis</name>
    <dbReference type="NCBI Taxonomy" id="475255"/>
    <lineage>
        <taxon>Bacteria</taxon>
        <taxon>Pseudomonadati</taxon>
        <taxon>Bacteroidota</taxon>
        <taxon>Sphingobacteriia</taxon>
        <taxon>Sphingobacteriales</taxon>
        <taxon>Sphingobacteriaceae</taxon>
        <taxon>Pedobacter</taxon>
    </lineage>
</organism>
<keyword evidence="6" id="KW-1185">Reference proteome</keyword>
<dbReference type="PROSITE" id="PS00041">
    <property type="entry name" value="HTH_ARAC_FAMILY_1"/>
    <property type="match status" value="1"/>
</dbReference>
<dbReference type="Pfam" id="PF13377">
    <property type="entry name" value="Peripla_BP_3"/>
    <property type="match status" value="1"/>
</dbReference>
<dbReference type="STRING" id="475255.SAMN04488101_105236"/>
<sequence>MYSFYLIMQRIYENFMFPPDQSFTVRLEILENKPYTVLTSHKYFELALLENYCGKHFIGNNIVDFEGTQLVLLGSYLPHSWQYSKKLDPMAQSQAILIHFFPDFLGKQLLERPELKPLNELLFKASKGISFSGRTIIMAKKIMEEMLLATGMTKIAMMLELLDILVQSDTIQSFSSSNSDIIDEGQKISKVYDYVFQNFSKNISLPAVADVLSMEPASFCRFFKKNTNQTLLNFIKEVRIGHAAKLLLEGKFNVSEASFLCGYNNISNFNKQFKDINGLSPTEFLSQYQLKRKETNTLSQLNTTFSTSTKVLSDTSAMNTNVIGILLPTLERSFFSSVVQGIENVLNGNGYSVLLYQSKESFTNEVMGIKTLIKSGVDGIISSIALQTSNYDHFHSLKEHNIPLLLFDRIVDEIRVPSVRIDDYRGGFSATEHLIKQGCKRIVHITTDQNVPIFKERLRGYKEALAQYNLSINEELIFYGTPSLELGTECIQKLIENNIIFDGVFAMEDYIGLGVLKKLKAYNIEVPEQVKVIGFANDAFGTYGNTVLSTIDQQKVKMGEVAATMLLKMLKEEHYDRNTPEEIVLDTILIPRDSSQTGAFHNATI</sequence>
<keyword evidence="3" id="KW-0804">Transcription</keyword>
<dbReference type="Proteomes" id="UP000192678">
    <property type="component" value="Unassembled WGS sequence"/>
</dbReference>
<dbReference type="PANTHER" id="PTHR30146">
    <property type="entry name" value="LACI-RELATED TRANSCRIPTIONAL REPRESSOR"/>
    <property type="match status" value="1"/>
</dbReference>
<dbReference type="Gene3D" id="1.10.10.60">
    <property type="entry name" value="Homeodomain-like"/>
    <property type="match status" value="2"/>
</dbReference>
<dbReference type="InterPro" id="IPR046335">
    <property type="entry name" value="LacI/GalR-like_sensor"/>
</dbReference>
<dbReference type="PANTHER" id="PTHR30146:SF109">
    <property type="entry name" value="HTH-TYPE TRANSCRIPTIONAL REGULATOR GALS"/>
    <property type="match status" value="1"/>
</dbReference>
<keyword evidence="2 5" id="KW-0238">DNA-binding</keyword>
<dbReference type="SMART" id="SM00342">
    <property type="entry name" value="HTH_ARAC"/>
    <property type="match status" value="1"/>
</dbReference>